<evidence type="ECO:0000256" key="3">
    <source>
        <dbReference type="ARBA" id="ARBA00022989"/>
    </source>
</evidence>
<dbReference type="InterPro" id="IPR045119">
    <property type="entry name" value="SUN1-5"/>
</dbReference>
<reference evidence="8" key="1">
    <citation type="journal article" date="2020" name="Stud. Mycol.">
        <title>101 Dothideomycetes genomes: a test case for predicting lifestyles and emergence of pathogens.</title>
        <authorList>
            <person name="Haridas S."/>
            <person name="Albert R."/>
            <person name="Binder M."/>
            <person name="Bloem J."/>
            <person name="Labutti K."/>
            <person name="Salamov A."/>
            <person name="Andreopoulos B."/>
            <person name="Baker S."/>
            <person name="Barry K."/>
            <person name="Bills G."/>
            <person name="Bluhm B."/>
            <person name="Cannon C."/>
            <person name="Castanera R."/>
            <person name="Culley D."/>
            <person name="Daum C."/>
            <person name="Ezra D."/>
            <person name="Gonzalez J."/>
            <person name="Henrissat B."/>
            <person name="Kuo A."/>
            <person name="Liang C."/>
            <person name="Lipzen A."/>
            <person name="Lutzoni F."/>
            <person name="Magnuson J."/>
            <person name="Mondo S."/>
            <person name="Nolan M."/>
            <person name="Ohm R."/>
            <person name="Pangilinan J."/>
            <person name="Park H.-J."/>
            <person name="Ramirez L."/>
            <person name="Alfaro M."/>
            <person name="Sun H."/>
            <person name="Tritt A."/>
            <person name="Yoshinaga Y."/>
            <person name="Zwiers L.-H."/>
            <person name="Turgeon B."/>
            <person name="Goodwin S."/>
            <person name="Spatafora J."/>
            <person name="Crous P."/>
            <person name="Grigoriev I."/>
        </authorList>
    </citation>
    <scope>NUCLEOTIDE SEQUENCE</scope>
    <source>
        <strain evidence="8">Tuck. ex Michener</strain>
    </source>
</reference>
<feature type="compositionally biased region" description="Basic and acidic residues" evidence="5">
    <location>
        <begin position="135"/>
        <end position="146"/>
    </location>
</feature>
<feature type="region of interest" description="Disordered" evidence="5">
    <location>
        <begin position="1"/>
        <end position="52"/>
    </location>
</feature>
<evidence type="ECO:0000256" key="6">
    <source>
        <dbReference type="SAM" id="Phobius"/>
    </source>
</evidence>
<name>A0A6A6HLF0_VIRVR</name>
<feature type="transmembrane region" description="Helical" evidence="6">
    <location>
        <begin position="167"/>
        <end position="192"/>
    </location>
</feature>
<keyword evidence="9" id="KW-1185">Reference proteome</keyword>
<feature type="compositionally biased region" description="Pro residues" evidence="5">
    <location>
        <begin position="231"/>
        <end position="245"/>
    </location>
</feature>
<dbReference type="Pfam" id="PF07738">
    <property type="entry name" value="Sad1_UNC"/>
    <property type="match status" value="1"/>
</dbReference>
<evidence type="ECO:0000256" key="4">
    <source>
        <dbReference type="ARBA" id="ARBA00023136"/>
    </source>
</evidence>
<feature type="region of interest" description="Disordered" evidence="5">
    <location>
        <begin position="400"/>
        <end position="422"/>
    </location>
</feature>
<proteinExistence type="predicted"/>
<protein>
    <recommendedName>
        <fullName evidence="7">SUN domain-containing protein</fullName>
    </recommendedName>
</protein>
<dbReference type="Gene3D" id="2.60.120.260">
    <property type="entry name" value="Galactose-binding domain-like"/>
    <property type="match status" value="1"/>
</dbReference>
<evidence type="ECO:0000313" key="9">
    <source>
        <dbReference type="Proteomes" id="UP000800092"/>
    </source>
</evidence>
<dbReference type="PROSITE" id="PS51469">
    <property type="entry name" value="SUN"/>
    <property type="match status" value="1"/>
</dbReference>
<keyword evidence="2 6" id="KW-0812">Transmembrane</keyword>
<feature type="domain" description="SUN" evidence="7">
    <location>
        <begin position="269"/>
        <end position="511"/>
    </location>
</feature>
<dbReference type="AlphaFoldDB" id="A0A6A6HLF0"/>
<gene>
    <name evidence="8" type="ORF">EV356DRAFT_224341</name>
</gene>
<dbReference type="Proteomes" id="UP000800092">
    <property type="component" value="Unassembled WGS sequence"/>
</dbReference>
<dbReference type="PANTHER" id="PTHR12911">
    <property type="entry name" value="SAD1/UNC-84-LIKE PROTEIN-RELATED"/>
    <property type="match status" value="1"/>
</dbReference>
<evidence type="ECO:0000313" key="8">
    <source>
        <dbReference type="EMBL" id="KAF2238935.1"/>
    </source>
</evidence>
<sequence>MSQTPGSARRATRSVANRSPGAHPLVSLPMTDSSRRTSRPSGNLPGVDAAHSSAYGARPRAVLPGLGSQLHAGEVGLDEAIAAEAGPAPIAEEPQERTASVQGEQTVVPEEQTVVPERSFVREAGAVAARRQKARRPEPSPREGRQARRARERLDEEVTQLSFWVQYYNWIVCFCVAVLVFIIGASFATVLVDMQFASWVDEASKGMQAMSSDMVKEIVREEVQSVLPPSTLSPPPPPPPPPPSFEPEDDPIEAVVGHFKVNFLSAYLGAAVDPYLTSPTQRGDEGWVSRIYRRFFLPSAPNKPIAALMPWEDAGDAWCAAPTEVGLNHNDGTHAKAQLAVIMPYSVYPTTFTVEHIPLSGTLDIHSTPQWLELWAHVPDMALRDALTEEIDKVMESGLLDKDNEEPDNHSPLSQKDPSAFRARDAKPTAGLSLAAQRKLNLGGPWEVPSDFVRVGRFRYDIAARHFVQTFDLPVSLVDWIATNKVLIRVTQTYGREWTCMYRFRLGGQLAEPATAYVSQEVAEQREAAVQASWKWF</sequence>
<accession>A0A6A6HLF0</accession>
<dbReference type="EMBL" id="ML991774">
    <property type="protein sequence ID" value="KAF2238935.1"/>
    <property type="molecule type" value="Genomic_DNA"/>
</dbReference>
<feature type="region of interest" description="Disordered" evidence="5">
    <location>
        <begin position="227"/>
        <end position="249"/>
    </location>
</feature>
<dbReference type="OrthoDB" id="342281at2759"/>
<evidence type="ECO:0000256" key="1">
    <source>
        <dbReference type="ARBA" id="ARBA00004370"/>
    </source>
</evidence>
<evidence type="ECO:0000256" key="2">
    <source>
        <dbReference type="ARBA" id="ARBA00022692"/>
    </source>
</evidence>
<evidence type="ECO:0000256" key="5">
    <source>
        <dbReference type="SAM" id="MobiDB-lite"/>
    </source>
</evidence>
<evidence type="ECO:0000259" key="7">
    <source>
        <dbReference type="PROSITE" id="PS51469"/>
    </source>
</evidence>
<feature type="region of interest" description="Disordered" evidence="5">
    <location>
        <begin position="126"/>
        <end position="152"/>
    </location>
</feature>
<keyword evidence="4 6" id="KW-0472">Membrane</keyword>
<comment type="subcellular location">
    <subcellularLocation>
        <location evidence="1">Membrane</location>
    </subcellularLocation>
</comment>
<organism evidence="8 9">
    <name type="scientific">Viridothelium virens</name>
    <name type="common">Speckled blister lichen</name>
    <name type="synonym">Trypethelium virens</name>
    <dbReference type="NCBI Taxonomy" id="1048519"/>
    <lineage>
        <taxon>Eukaryota</taxon>
        <taxon>Fungi</taxon>
        <taxon>Dikarya</taxon>
        <taxon>Ascomycota</taxon>
        <taxon>Pezizomycotina</taxon>
        <taxon>Dothideomycetes</taxon>
        <taxon>Dothideomycetes incertae sedis</taxon>
        <taxon>Trypetheliales</taxon>
        <taxon>Trypetheliaceae</taxon>
        <taxon>Viridothelium</taxon>
    </lineage>
</organism>
<dbReference type="GO" id="GO:0034993">
    <property type="term" value="C:meiotic nuclear membrane microtubule tethering complex"/>
    <property type="evidence" value="ECO:0007669"/>
    <property type="project" value="TreeGrafter"/>
</dbReference>
<dbReference type="GO" id="GO:0043495">
    <property type="term" value="F:protein-membrane adaptor activity"/>
    <property type="evidence" value="ECO:0007669"/>
    <property type="project" value="TreeGrafter"/>
</dbReference>
<dbReference type="PANTHER" id="PTHR12911:SF8">
    <property type="entry name" value="KLAROID PROTEIN-RELATED"/>
    <property type="match status" value="1"/>
</dbReference>
<keyword evidence="3 6" id="KW-1133">Transmembrane helix</keyword>
<dbReference type="InterPro" id="IPR012919">
    <property type="entry name" value="SUN_dom"/>
</dbReference>